<evidence type="ECO:0000259" key="21">
    <source>
        <dbReference type="PROSITE" id="PS51385"/>
    </source>
</evidence>
<proteinExistence type="inferred from homology"/>
<comment type="cofactor">
    <cofactor evidence="18 19">
        <name>K(+)</name>
        <dbReference type="ChEBI" id="CHEBI:29103"/>
    </cofactor>
    <text evidence="18 19">Binds 1 potassium ion per subunit.</text>
</comment>
<sequence>MGELTKKHAMARIEAHKFPIELLTPKEMGEADHLAASLNGGDSFKLMERAGKAVADIILDDYRHVRKIAVLCGPGNNGGDGYMAAHILKAHGFEPYIFSLAKPRAGSDAEKAAALWKGDCLAFDTFSSPEDFDVIIDALYGAGLDRPLDKPLQASLKKINESGVPVIAIDLPSGVFGRTGALNGEAIKATKTVTFFRLKPGHVCYPGRACCGEIRLADIGIPASVLQTIKPENYINFPSLWLKDWPTLDYDTHKYRRGHAVVFSGHQSSTGAARLAAHAAARSGAGLVTILSPEDALAVHAMHLTSIMLDEMGSDTEILAFLENRKVRSVILGPAFGSLERALSITRSILTKSGIFTLVLDADALTAIAGKSEDIFPLIKKSPVNVILTPHEGEFQRVFPSVAKMDGLSRIEKAAKAATDCGAVVVYKGADTIIASPEGRLAVNVNGTPYLATAGSGDVLSGIVGGLSAQKMLPFEAACAGVFIHARCAEHFGIGMIAEDIVSAIPLVLGEFVM</sequence>
<dbReference type="KEGG" id="bapi:BBC0122_013690"/>
<keyword evidence="7 17" id="KW-0067">ATP-binding</keyword>
<organism evidence="22 23">
    <name type="scientific">Bartonella choladocola</name>
    <dbReference type="NCBI Taxonomy" id="2750995"/>
    <lineage>
        <taxon>Bacteria</taxon>
        <taxon>Pseudomonadati</taxon>
        <taxon>Pseudomonadota</taxon>
        <taxon>Alphaproteobacteria</taxon>
        <taxon>Hyphomicrobiales</taxon>
        <taxon>Bartonellaceae</taxon>
        <taxon>Bartonella</taxon>
    </lineage>
</organism>
<keyword evidence="11 18" id="KW-0413">Isomerase</keyword>
<evidence type="ECO:0000256" key="18">
    <source>
        <dbReference type="HAMAP-Rule" id="MF_01966"/>
    </source>
</evidence>
<comment type="function">
    <text evidence="14 19">Bifunctional enzyme that catalyzes the epimerization of the S- and R-forms of NAD(P)HX and the dehydration of the S-form of NAD(P)HX at the expense of ADP, which is converted to AMP. This allows the repair of both epimers of NAD(P)HX, a damaged form of NAD(P)H that is a result of enzymatic or heat-dependent hydration.</text>
</comment>
<reference evidence="22 23" key="1">
    <citation type="submission" date="2016-11" db="EMBL/GenBank/DDBJ databases">
        <title>Comparative genomics of Bartonella apis.</title>
        <authorList>
            <person name="Engel P."/>
        </authorList>
    </citation>
    <scope>NUCLEOTIDE SEQUENCE [LARGE SCALE GENOMIC DNA]</scope>
    <source>
        <strain evidence="22 23">BBC0122</strain>
    </source>
</reference>
<dbReference type="PANTHER" id="PTHR12592">
    <property type="entry name" value="ATP-DEPENDENT (S)-NAD(P)H-HYDRATE DEHYDRATASE FAMILY MEMBER"/>
    <property type="match status" value="1"/>
</dbReference>
<comment type="function">
    <text evidence="18">Catalyzes the epimerization of the S- and R-forms of NAD(P)HX, a damaged form of NAD(P)H that is a result of enzymatic or heat-dependent hydration. This is a prerequisite for the S-specific NAD(P)H-hydrate dehydratase to allow the repair of both epimers of NAD(P)HX.</text>
</comment>
<feature type="binding site" evidence="18">
    <location>
        <position position="137"/>
    </location>
    <ligand>
        <name>K(+)</name>
        <dbReference type="ChEBI" id="CHEBI:29103"/>
    </ligand>
</feature>
<comment type="similarity">
    <text evidence="17">Belongs to the NnrD/CARKD family.</text>
</comment>
<dbReference type="EMBL" id="CP015625">
    <property type="protein sequence ID" value="AQT47479.1"/>
    <property type="molecule type" value="Genomic_DNA"/>
</dbReference>
<keyword evidence="8 17" id="KW-0521">NADP</keyword>
<comment type="catalytic activity">
    <reaction evidence="15 17 19">
        <text>(6S)-NADHX + ADP = AMP + phosphate + NADH + H(+)</text>
        <dbReference type="Rhea" id="RHEA:32223"/>
        <dbReference type="ChEBI" id="CHEBI:15378"/>
        <dbReference type="ChEBI" id="CHEBI:43474"/>
        <dbReference type="ChEBI" id="CHEBI:57945"/>
        <dbReference type="ChEBI" id="CHEBI:64074"/>
        <dbReference type="ChEBI" id="CHEBI:456215"/>
        <dbReference type="ChEBI" id="CHEBI:456216"/>
        <dbReference type="EC" id="4.2.1.136"/>
    </reaction>
</comment>
<comment type="catalytic activity">
    <reaction evidence="1 18 19">
        <text>(6R)-NADHX = (6S)-NADHX</text>
        <dbReference type="Rhea" id="RHEA:32215"/>
        <dbReference type="ChEBI" id="CHEBI:64074"/>
        <dbReference type="ChEBI" id="CHEBI:64075"/>
        <dbReference type="EC" id="5.1.99.6"/>
    </reaction>
</comment>
<dbReference type="Gene3D" id="3.40.50.10260">
    <property type="entry name" value="YjeF N-terminal domain"/>
    <property type="match status" value="1"/>
</dbReference>
<comment type="catalytic activity">
    <reaction evidence="16 17 19">
        <text>(6S)-NADPHX + ADP = AMP + phosphate + NADPH + H(+)</text>
        <dbReference type="Rhea" id="RHEA:32235"/>
        <dbReference type="ChEBI" id="CHEBI:15378"/>
        <dbReference type="ChEBI" id="CHEBI:43474"/>
        <dbReference type="ChEBI" id="CHEBI:57783"/>
        <dbReference type="ChEBI" id="CHEBI:64076"/>
        <dbReference type="ChEBI" id="CHEBI:456215"/>
        <dbReference type="ChEBI" id="CHEBI:456216"/>
        <dbReference type="EC" id="4.2.1.136"/>
    </reaction>
</comment>
<evidence type="ECO:0000259" key="20">
    <source>
        <dbReference type="PROSITE" id="PS51383"/>
    </source>
</evidence>
<evidence type="ECO:0000256" key="6">
    <source>
        <dbReference type="ARBA" id="ARBA00022741"/>
    </source>
</evidence>
<dbReference type="SUPFAM" id="SSF64153">
    <property type="entry name" value="YjeF N-terminal domain-like"/>
    <property type="match status" value="1"/>
</dbReference>
<feature type="binding site" evidence="18">
    <location>
        <position position="170"/>
    </location>
    <ligand>
        <name>(6S)-NADPHX</name>
        <dbReference type="ChEBI" id="CHEBI:64076"/>
    </ligand>
</feature>
<evidence type="ECO:0000256" key="10">
    <source>
        <dbReference type="ARBA" id="ARBA00023027"/>
    </source>
</evidence>
<dbReference type="EC" id="5.1.99.6" evidence="19"/>
<dbReference type="GO" id="GO:0046496">
    <property type="term" value="P:nicotinamide nucleotide metabolic process"/>
    <property type="evidence" value="ECO:0007669"/>
    <property type="project" value="UniProtKB-UniRule"/>
</dbReference>
<comment type="cofactor">
    <cofactor evidence="17">
        <name>Mg(2+)</name>
        <dbReference type="ChEBI" id="CHEBI:18420"/>
    </cofactor>
</comment>
<dbReference type="OrthoDB" id="9806925at2"/>
<dbReference type="PANTHER" id="PTHR12592:SF0">
    <property type="entry name" value="ATP-DEPENDENT (S)-NAD(P)H-HYDRATE DEHYDRATASE"/>
    <property type="match status" value="1"/>
</dbReference>
<comment type="catalytic activity">
    <reaction evidence="2 18 19">
        <text>(6R)-NADPHX = (6S)-NADPHX</text>
        <dbReference type="Rhea" id="RHEA:32227"/>
        <dbReference type="ChEBI" id="CHEBI:64076"/>
        <dbReference type="ChEBI" id="CHEBI:64077"/>
        <dbReference type="EC" id="5.1.99.6"/>
    </reaction>
</comment>
<dbReference type="InterPro" id="IPR036652">
    <property type="entry name" value="YjeF_N_dom_sf"/>
</dbReference>
<comment type="similarity">
    <text evidence="3 19">In the N-terminal section; belongs to the NnrE/AIBP family.</text>
</comment>
<dbReference type="GO" id="GO:0016301">
    <property type="term" value="F:kinase activity"/>
    <property type="evidence" value="ECO:0007669"/>
    <property type="project" value="UniProtKB-KW"/>
</dbReference>
<dbReference type="PROSITE" id="PS51385">
    <property type="entry name" value="YJEF_N"/>
    <property type="match status" value="1"/>
</dbReference>
<comment type="function">
    <text evidence="17">Catalyzes the dehydration of the S-form of NAD(P)HX at the expense of ADP, which is converted to AMP. Together with NAD(P)HX epimerase, which catalyzes the epimerization of the S- and R-forms, the enzyme allows the repair of both epimers of NAD(P)HX, a damaged form of NAD(P)H that is a result of enzymatic or heat-dependent hydration.</text>
</comment>
<evidence type="ECO:0000256" key="16">
    <source>
        <dbReference type="ARBA" id="ARBA00049209"/>
    </source>
</evidence>
<keyword evidence="13" id="KW-0511">Multifunctional enzyme</keyword>
<dbReference type="InterPro" id="IPR000631">
    <property type="entry name" value="CARKD"/>
</dbReference>
<dbReference type="GO" id="GO:0052856">
    <property type="term" value="F:NAD(P)HX epimerase activity"/>
    <property type="evidence" value="ECO:0007669"/>
    <property type="project" value="UniProtKB-UniRule"/>
</dbReference>
<feature type="binding site" evidence="17">
    <location>
        <position position="457"/>
    </location>
    <ligand>
        <name>AMP</name>
        <dbReference type="ChEBI" id="CHEBI:456215"/>
    </ligand>
</feature>
<feature type="binding site" evidence="18">
    <location>
        <position position="173"/>
    </location>
    <ligand>
        <name>K(+)</name>
        <dbReference type="ChEBI" id="CHEBI:29103"/>
    </ligand>
</feature>
<dbReference type="PROSITE" id="PS51383">
    <property type="entry name" value="YJEF_C_3"/>
    <property type="match status" value="1"/>
</dbReference>
<keyword evidence="22" id="KW-0418">Kinase</keyword>
<evidence type="ECO:0000256" key="14">
    <source>
        <dbReference type="ARBA" id="ARBA00025153"/>
    </source>
</evidence>
<keyword evidence="23" id="KW-1185">Reference proteome</keyword>
<evidence type="ECO:0000256" key="9">
    <source>
        <dbReference type="ARBA" id="ARBA00022958"/>
    </source>
</evidence>
<evidence type="ECO:0000256" key="17">
    <source>
        <dbReference type="HAMAP-Rule" id="MF_01965"/>
    </source>
</evidence>
<dbReference type="RefSeq" id="WP_077992468.1">
    <property type="nucleotide sequence ID" value="NZ_CP015625.1"/>
</dbReference>
<feature type="binding site" evidence="18">
    <location>
        <begin position="141"/>
        <end position="147"/>
    </location>
    <ligand>
        <name>(6S)-NADPHX</name>
        <dbReference type="ChEBI" id="CHEBI:64076"/>
    </ligand>
</feature>
<dbReference type="Pfam" id="PF01256">
    <property type="entry name" value="Carb_kinase"/>
    <property type="match status" value="1"/>
</dbReference>
<accession>A0A1U9MID0</accession>
<dbReference type="CDD" id="cd01653">
    <property type="entry name" value="GATase1"/>
    <property type="match status" value="1"/>
</dbReference>
<comment type="caution">
    <text evidence="17">Lacks conserved residue(s) required for the propagation of feature annotation.</text>
</comment>
<comment type="similarity">
    <text evidence="4 19">In the C-terminal section; belongs to the NnrD/CARKD family.</text>
</comment>
<dbReference type="NCBIfam" id="TIGR00196">
    <property type="entry name" value="yjeF_cterm"/>
    <property type="match status" value="1"/>
</dbReference>
<feature type="binding site" evidence="18">
    <location>
        <begin position="76"/>
        <end position="80"/>
    </location>
    <ligand>
        <name>(6S)-NADPHX</name>
        <dbReference type="ChEBI" id="CHEBI:64076"/>
    </ligand>
</feature>
<evidence type="ECO:0000256" key="7">
    <source>
        <dbReference type="ARBA" id="ARBA00022840"/>
    </source>
</evidence>
<dbReference type="PROSITE" id="PS01050">
    <property type="entry name" value="YJEF_C_2"/>
    <property type="match status" value="1"/>
</dbReference>
<keyword evidence="6 17" id="KW-0547">Nucleotide-binding</keyword>
<evidence type="ECO:0000256" key="8">
    <source>
        <dbReference type="ARBA" id="ARBA00022857"/>
    </source>
</evidence>
<keyword evidence="10 17" id="KW-0520">NAD</keyword>
<dbReference type="HAMAP" id="MF_01965">
    <property type="entry name" value="NADHX_dehydratase"/>
    <property type="match status" value="1"/>
</dbReference>
<evidence type="ECO:0000256" key="19">
    <source>
        <dbReference type="PIRNR" id="PIRNR017184"/>
    </source>
</evidence>
<dbReference type="SUPFAM" id="SSF53613">
    <property type="entry name" value="Ribokinase-like"/>
    <property type="match status" value="1"/>
</dbReference>
<evidence type="ECO:0000313" key="22">
    <source>
        <dbReference type="EMBL" id="AQT47479.1"/>
    </source>
</evidence>
<feature type="binding site" evidence="17">
    <location>
        <begin position="428"/>
        <end position="432"/>
    </location>
    <ligand>
        <name>AMP</name>
        <dbReference type="ChEBI" id="CHEBI:456215"/>
    </ligand>
</feature>
<feature type="domain" description="YjeF N-terminal" evidence="21">
    <location>
        <begin position="28"/>
        <end position="227"/>
    </location>
</feature>
<evidence type="ECO:0000256" key="2">
    <source>
        <dbReference type="ARBA" id="ARBA00000909"/>
    </source>
</evidence>
<dbReference type="GO" id="GO:0110051">
    <property type="term" value="P:metabolite repair"/>
    <property type="evidence" value="ECO:0007669"/>
    <property type="project" value="TreeGrafter"/>
</dbReference>
<feature type="binding site" evidence="18">
    <location>
        <position position="77"/>
    </location>
    <ligand>
        <name>K(+)</name>
        <dbReference type="ChEBI" id="CHEBI:29103"/>
    </ligand>
</feature>
<dbReference type="InterPro" id="IPR017953">
    <property type="entry name" value="Carbohydrate_kinase_pred_CS"/>
</dbReference>
<dbReference type="AlphaFoldDB" id="A0A1U9MID0"/>
<keyword evidence="22" id="KW-0808">Transferase</keyword>
<evidence type="ECO:0000256" key="15">
    <source>
        <dbReference type="ARBA" id="ARBA00048238"/>
    </source>
</evidence>
<feature type="binding site" evidence="17">
    <location>
        <position position="272"/>
    </location>
    <ligand>
        <name>(6S)-NADPHX</name>
        <dbReference type="ChEBI" id="CHEBI:64076"/>
    </ligand>
</feature>
<gene>
    <name evidence="17" type="primary">nnrD</name>
    <name evidence="18" type="synonym">nnrE</name>
    <name evidence="22" type="ORF">BBC0122_013690</name>
</gene>
<name>A0A1U9MID0_9HYPH</name>
<comment type="subunit">
    <text evidence="17">Homotetramer.</text>
</comment>
<dbReference type="EC" id="4.2.1.136" evidence="19"/>
<dbReference type="GO" id="GO:0052855">
    <property type="term" value="F:ADP-dependent NAD(P)H-hydrate dehydratase activity"/>
    <property type="evidence" value="ECO:0007669"/>
    <property type="project" value="UniProtKB-UniRule"/>
</dbReference>
<dbReference type="Pfam" id="PF03853">
    <property type="entry name" value="YjeF_N"/>
    <property type="match status" value="1"/>
</dbReference>
<evidence type="ECO:0000313" key="23">
    <source>
        <dbReference type="Proteomes" id="UP000189632"/>
    </source>
</evidence>
<evidence type="ECO:0000256" key="3">
    <source>
        <dbReference type="ARBA" id="ARBA00006001"/>
    </source>
</evidence>
<evidence type="ECO:0000256" key="5">
    <source>
        <dbReference type="ARBA" id="ARBA00022723"/>
    </source>
</evidence>
<keyword evidence="12 17" id="KW-0456">Lyase</keyword>
<evidence type="ECO:0000256" key="11">
    <source>
        <dbReference type="ARBA" id="ARBA00023235"/>
    </source>
</evidence>
<dbReference type="HAMAP" id="MF_01966">
    <property type="entry name" value="NADHX_epimerase"/>
    <property type="match status" value="1"/>
</dbReference>
<dbReference type="Proteomes" id="UP000189632">
    <property type="component" value="Chromosome"/>
</dbReference>
<comment type="similarity">
    <text evidence="18">Belongs to the NnrE/AIBP family.</text>
</comment>
<protein>
    <recommendedName>
        <fullName evidence="19">Bifunctional NAD(P)H-hydrate repair enzyme</fullName>
    </recommendedName>
    <alternativeName>
        <fullName evidence="19">Nicotinamide nucleotide repair protein</fullName>
    </alternativeName>
    <domain>
        <recommendedName>
            <fullName evidence="19">ADP-dependent (S)-NAD(P)H-hydrate dehydratase</fullName>
            <ecNumber evidence="19">4.2.1.136</ecNumber>
        </recommendedName>
        <alternativeName>
            <fullName evidence="19">ADP-dependent NAD(P)HX dehydratase</fullName>
        </alternativeName>
    </domain>
    <domain>
        <recommendedName>
            <fullName evidence="19">NAD(P)H-hydrate epimerase</fullName>
            <ecNumber evidence="19">5.1.99.6</ecNumber>
        </recommendedName>
    </domain>
</protein>
<keyword evidence="9 18" id="KW-0630">Potassium</keyword>
<dbReference type="Gene3D" id="3.40.1190.20">
    <property type="match status" value="1"/>
</dbReference>
<feature type="binding site" evidence="17">
    <location>
        <position position="391"/>
    </location>
    <ligand>
        <name>(6S)-NADPHX</name>
        <dbReference type="ChEBI" id="CHEBI:64076"/>
    </ligand>
</feature>
<evidence type="ECO:0000256" key="12">
    <source>
        <dbReference type="ARBA" id="ARBA00023239"/>
    </source>
</evidence>
<evidence type="ECO:0000256" key="13">
    <source>
        <dbReference type="ARBA" id="ARBA00023268"/>
    </source>
</evidence>
<dbReference type="InterPro" id="IPR029056">
    <property type="entry name" value="Ribokinase-like"/>
</dbReference>
<dbReference type="CDD" id="cd01171">
    <property type="entry name" value="YXKO-related"/>
    <property type="match status" value="1"/>
</dbReference>
<feature type="binding site" evidence="17">
    <location>
        <position position="458"/>
    </location>
    <ligand>
        <name>(6S)-NADPHX</name>
        <dbReference type="ChEBI" id="CHEBI:64076"/>
    </ligand>
</feature>
<dbReference type="InterPro" id="IPR030677">
    <property type="entry name" value="Nnr"/>
</dbReference>
<dbReference type="InterPro" id="IPR004443">
    <property type="entry name" value="YjeF_N_dom"/>
</dbReference>
<dbReference type="STRING" id="1686310.BBC0244_014010"/>
<evidence type="ECO:0000256" key="1">
    <source>
        <dbReference type="ARBA" id="ARBA00000013"/>
    </source>
</evidence>
<dbReference type="PIRSF" id="PIRSF017184">
    <property type="entry name" value="Nnr"/>
    <property type="match status" value="1"/>
</dbReference>
<dbReference type="GO" id="GO:0046872">
    <property type="term" value="F:metal ion binding"/>
    <property type="evidence" value="ECO:0007669"/>
    <property type="project" value="UniProtKB-UniRule"/>
</dbReference>
<dbReference type="NCBIfam" id="TIGR00197">
    <property type="entry name" value="yjeF_nterm"/>
    <property type="match status" value="1"/>
</dbReference>
<feature type="domain" description="YjeF C-terminal" evidence="20">
    <location>
        <begin position="237"/>
        <end position="512"/>
    </location>
</feature>
<evidence type="ECO:0000256" key="4">
    <source>
        <dbReference type="ARBA" id="ARBA00009524"/>
    </source>
</evidence>
<dbReference type="GO" id="GO:0005524">
    <property type="term" value="F:ATP binding"/>
    <property type="evidence" value="ECO:0007669"/>
    <property type="project" value="UniProtKB-UniRule"/>
</dbReference>
<keyword evidence="5 18" id="KW-0479">Metal-binding</keyword>